<evidence type="ECO:0000256" key="1">
    <source>
        <dbReference type="SAM" id="Phobius"/>
    </source>
</evidence>
<feature type="transmembrane region" description="Helical" evidence="1">
    <location>
        <begin position="6"/>
        <end position="28"/>
    </location>
</feature>
<evidence type="ECO:0000313" key="2">
    <source>
        <dbReference type="EMBL" id="PZT53221.1"/>
    </source>
</evidence>
<reference evidence="2 3" key="1">
    <citation type="submission" date="2018-06" db="EMBL/GenBank/DDBJ databases">
        <title>Isolation of heavy metals resistant Paenibacillus silvae NC2 from Gold-Copper mine in ZiJin, China.</title>
        <authorList>
            <person name="Xu J."/>
            <person name="Mazhar H.S."/>
            <person name="Rensing C."/>
        </authorList>
    </citation>
    <scope>NUCLEOTIDE SEQUENCE [LARGE SCALE GENOMIC DNA]</scope>
    <source>
        <strain evidence="2 3">NC2</strain>
    </source>
</reference>
<dbReference type="Proteomes" id="UP000249204">
    <property type="component" value="Unassembled WGS sequence"/>
</dbReference>
<keyword evidence="1" id="KW-0812">Transmembrane</keyword>
<gene>
    <name evidence="2" type="ORF">DN757_23175</name>
</gene>
<sequence length="69" mass="8012">MELFTALIWILVSIIFILLIVGIARYAVDSSQTSRKLDTLMKEVCDLRAEVRRLEQSKQHSQHIIDEKV</sequence>
<keyword evidence="1" id="KW-1133">Transmembrane helix</keyword>
<evidence type="ECO:0000313" key="3">
    <source>
        <dbReference type="Proteomes" id="UP000249204"/>
    </source>
</evidence>
<proteinExistence type="predicted"/>
<dbReference type="AlphaFoldDB" id="A0A2W6NBR5"/>
<evidence type="ECO:0008006" key="4">
    <source>
        <dbReference type="Google" id="ProtNLM"/>
    </source>
</evidence>
<comment type="caution">
    <text evidence="2">The sequence shown here is derived from an EMBL/GenBank/DDBJ whole genome shotgun (WGS) entry which is preliminary data.</text>
</comment>
<name>A0A2W6NBR5_9BACL</name>
<dbReference type="RefSeq" id="WP_111272550.1">
    <property type="nucleotide sequence ID" value="NZ_QKWW01000074.1"/>
</dbReference>
<organism evidence="2 3">
    <name type="scientific">Paenibacillus silvae</name>
    <dbReference type="NCBI Taxonomy" id="1325358"/>
    <lineage>
        <taxon>Bacteria</taxon>
        <taxon>Bacillati</taxon>
        <taxon>Bacillota</taxon>
        <taxon>Bacilli</taxon>
        <taxon>Bacillales</taxon>
        <taxon>Paenibacillaceae</taxon>
        <taxon>Paenibacillus</taxon>
    </lineage>
</organism>
<accession>A0A2W6NBR5</accession>
<keyword evidence="1" id="KW-0472">Membrane</keyword>
<protein>
    <recommendedName>
        <fullName evidence="4">DUF4083 domain-containing protein</fullName>
    </recommendedName>
</protein>
<dbReference type="EMBL" id="QKWW01000074">
    <property type="protein sequence ID" value="PZT53221.1"/>
    <property type="molecule type" value="Genomic_DNA"/>
</dbReference>